<dbReference type="SUPFAM" id="SSF56672">
    <property type="entry name" value="DNA/RNA polymerases"/>
    <property type="match status" value="1"/>
</dbReference>
<dbReference type="PANTHER" id="PTHR33064:SF37">
    <property type="entry name" value="RIBONUCLEASE H"/>
    <property type="match status" value="1"/>
</dbReference>
<dbReference type="RefSeq" id="YP_007761644.1">
    <property type="nucleotide sequence ID" value="NC_020999.1"/>
</dbReference>
<dbReference type="EMBL" id="JX028536">
    <property type="protein sequence ID" value="AFO54491.1"/>
    <property type="molecule type" value="Genomic_DNA"/>
</dbReference>
<feature type="domain" description="Reverse transcriptase" evidence="9">
    <location>
        <begin position="412"/>
        <end position="591"/>
    </location>
</feature>
<feature type="compositionally biased region" description="Acidic residues" evidence="8">
    <location>
        <begin position="142"/>
        <end position="151"/>
    </location>
</feature>
<dbReference type="GO" id="GO:0003964">
    <property type="term" value="F:RNA-directed DNA polymerase activity"/>
    <property type="evidence" value="ECO:0007669"/>
    <property type="project" value="UniProtKB-KW"/>
</dbReference>
<accession>I7BP23</accession>
<protein>
    <recommendedName>
        <fullName evidence="1">RNA-directed DNA polymerase</fullName>
        <ecNumber evidence="1">2.7.7.49</ecNumber>
    </recommendedName>
</protein>
<evidence type="ECO:0000256" key="5">
    <source>
        <dbReference type="ARBA" id="ARBA00022759"/>
    </source>
</evidence>
<dbReference type="InterPro" id="IPR043502">
    <property type="entry name" value="DNA/RNA_pol_sf"/>
</dbReference>
<dbReference type="InterPro" id="IPR051320">
    <property type="entry name" value="Viral_Replic_Matur_Polypro"/>
</dbReference>
<keyword evidence="4" id="KW-0540">Nuclease</keyword>
<evidence type="ECO:0000256" key="6">
    <source>
        <dbReference type="ARBA" id="ARBA00022801"/>
    </source>
</evidence>
<evidence type="ECO:0000256" key="8">
    <source>
        <dbReference type="SAM" id="MobiDB-lite"/>
    </source>
</evidence>
<keyword evidence="11" id="KW-1185">Reference proteome</keyword>
<evidence type="ECO:0000313" key="11">
    <source>
        <dbReference type="Proteomes" id="UP000052104"/>
    </source>
</evidence>
<reference evidence="10 11" key="1">
    <citation type="journal article" date="2013" name="Arch. Virol.">
        <title>Complete nucleotide sequence of rose yellow vein virus, a member of the family Caulimoviridae having a novel genome organization.</title>
        <authorList>
            <person name="Mollov D."/>
            <person name="Lockhart B."/>
            <person name="Zlesak D.C."/>
            <person name="Olszewski N."/>
        </authorList>
    </citation>
    <scope>NUCLEOTIDE SEQUENCE [LARGE SCALE GENOMIC DNA]</scope>
    <source>
        <strain evidence="10 11">RYVV-MN1</strain>
    </source>
</reference>
<evidence type="ECO:0000256" key="3">
    <source>
        <dbReference type="ARBA" id="ARBA00022695"/>
    </source>
</evidence>
<dbReference type="PROSITE" id="PS50878">
    <property type="entry name" value="RT_POL"/>
    <property type="match status" value="1"/>
</dbReference>
<evidence type="ECO:0000256" key="1">
    <source>
        <dbReference type="ARBA" id="ARBA00012493"/>
    </source>
</evidence>
<dbReference type="GO" id="GO:0004190">
    <property type="term" value="F:aspartic-type endopeptidase activity"/>
    <property type="evidence" value="ECO:0007669"/>
    <property type="project" value="InterPro"/>
</dbReference>
<keyword evidence="5" id="KW-0255">Endonuclease</keyword>
<dbReference type="InterPro" id="IPR041577">
    <property type="entry name" value="RT_RNaseH_2"/>
</dbReference>
<dbReference type="OrthoDB" id="2224at10239"/>
<dbReference type="InterPro" id="IPR043128">
    <property type="entry name" value="Rev_trsase/Diguanyl_cyclase"/>
</dbReference>
<keyword evidence="2" id="KW-0808">Transferase</keyword>
<dbReference type="InterPro" id="IPR000588">
    <property type="entry name" value="Pept_A3A"/>
</dbReference>
<evidence type="ECO:0000259" key="9">
    <source>
        <dbReference type="PROSITE" id="PS50878"/>
    </source>
</evidence>
<evidence type="ECO:0000256" key="7">
    <source>
        <dbReference type="ARBA" id="ARBA00022918"/>
    </source>
</evidence>
<dbReference type="InterPro" id="IPR000477">
    <property type="entry name" value="RT_dom"/>
</dbReference>
<dbReference type="GO" id="GO:0004519">
    <property type="term" value="F:endonuclease activity"/>
    <property type="evidence" value="ECO:0007669"/>
    <property type="project" value="UniProtKB-KW"/>
</dbReference>
<dbReference type="GO" id="GO:0006508">
    <property type="term" value="P:proteolysis"/>
    <property type="evidence" value="ECO:0007669"/>
    <property type="project" value="InterPro"/>
</dbReference>
<keyword evidence="6" id="KW-0378">Hydrolase</keyword>
<dbReference type="KEGG" id="vg:15152057"/>
<keyword evidence="3" id="KW-0548">Nucleotidyltransferase</keyword>
<organism evidence="10 11">
    <name type="scientific">Rose yellow vein virus</name>
    <dbReference type="NCBI Taxonomy" id="1213588"/>
    <lineage>
        <taxon>Viruses</taxon>
        <taxon>Riboviria</taxon>
        <taxon>Pararnavirae</taxon>
        <taxon>Artverviricota</taxon>
        <taxon>Revtraviricetes</taxon>
        <taxon>Ortervirales</taxon>
        <taxon>Caulimoviridae</taxon>
        <taxon>Rosadnavirus</taxon>
        <taxon>Rosadnavirus venarosae</taxon>
    </lineage>
</organism>
<dbReference type="Gene3D" id="3.10.10.10">
    <property type="entry name" value="HIV Type 1 Reverse Transcriptase, subunit A, domain 1"/>
    <property type="match status" value="1"/>
</dbReference>
<dbReference type="PANTHER" id="PTHR33064">
    <property type="entry name" value="POL PROTEIN"/>
    <property type="match status" value="1"/>
</dbReference>
<evidence type="ECO:0000256" key="4">
    <source>
        <dbReference type="ARBA" id="ARBA00022722"/>
    </source>
</evidence>
<dbReference type="Pfam" id="PF17919">
    <property type="entry name" value="RT_RNaseH_2"/>
    <property type="match status" value="1"/>
</dbReference>
<name>I7BP23_9VIRU</name>
<feature type="compositionally biased region" description="Acidic residues" evidence="8">
    <location>
        <begin position="123"/>
        <end position="135"/>
    </location>
</feature>
<sequence>MNQTRFEDDPIEHDLNAQSWIKWFHLMRRQDTGYQWHKSLSEQEIINEARIRAFITVIPRPIVTEPINNGQTSNQPQSPTETIEEIDLQIQLLELKLKKVKLQKKLKSIPPPPLPNPDRIETVEESSEEEIEETEASSSSSEQEESSDESIAETLSSNESFEIIPEDKNEENNAVEIIQSLSTLRYIDLEFQLEGYSEYRIRSFYDTGASLMLARYHIFPPELWIKQTPKLVSYANQSTGSIMYKAVQVPFKLGYKTYSFDFWCHDAMSHDIIVGNPFWIYLQQSFMSITGNTVHTKDNSFVFYEHKNPARETPWQSEFTHAERGGHITQVSENSETKHWKMQVEEILLDTFSDNPLALYNPRHPKCQIELLPQDQLDRLKLKCPVRCKPIGANPIDMEEFHNQINELLRLKLIRKTNSPWSFQAFMVRNHAEIVRGKARMVINYKPLNLRIRKNAYRIPNKDSLFLAIRESQFYSKFDCKSGFYQVPMEQDSIQLTAFSTPIGSYEWLVMPFGLATAPSIFQAKMDNVLEDHHDYCLVYIDDIIVFSRTLEEHKIHVITIAKTLKKNGIVISKKKMELGLTKINFLGCEIENGRIILQNHVLENLSKFPSEIKDKKELQSFLGIINYAASHYSIEVTKLRVPLQKKLKKNYIWSWTEQDKQIVEQIKTICQNLPALELPKNGDKLVLTTDASDKHWAGVLQFYRKIEQEVFEKDLRVSRYCSGTWNQTEQNWSTFGKELRAIKLALQKFKLFLFEPFTLYSDNLAVINFLKKDLNEKRSQREIRDKLDILQYQGWMTLKHIPGTKNVLADALTRGLSN</sequence>
<feature type="region of interest" description="Disordered" evidence="8">
    <location>
        <begin position="107"/>
        <end position="168"/>
    </location>
</feature>
<dbReference type="EC" id="2.7.7.49" evidence="1"/>
<dbReference type="CDD" id="cd09274">
    <property type="entry name" value="RNase_HI_RT_Ty3"/>
    <property type="match status" value="1"/>
</dbReference>
<dbReference type="CDD" id="cd01647">
    <property type="entry name" value="RT_LTR"/>
    <property type="match status" value="1"/>
</dbReference>
<dbReference type="Proteomes" id="UP000052104">
    <property type="component" value="Segment"/>
</dbReference>
<keyword evidence="7 10" id="KW-0695">RNA-directed DNA polymerase</keyword>
<dbReference type="GeneID" id="15152057"/>
<dbReference type="Gene3D" id="3.30.70.270">
    <property type="match status" value="2"/>
</dbReference>
<evidence type="ECO:0000256" key="2">
    <source>
        <dbReference type="ARBA" id="ARBA00022679"/>
    </source>
</evidence>
<evidence type="ECO:0000313" key="10">
    <source>
        <dbReference type="EMBL" id="AFO54491.1"/>
    </source>
</evidence>
<dbReference type="Pfam" id="PF00078">
    <property type="entry name" value="RVT_1"/>
    <property type="match status" value="1"/>
</dbReference>
<dbReference type="Pfam" id="PF02160">
    <property type="entry name" value="Peptidase_A3"/>
    <property type="match status" value="1"/>
</dbReference>
<proteinExistence type="predicted"/>